<evidence type="ECO:0000256" key="3">
    <source>
        <dbReference type="ARBA" id="ARBA00020071"/>
    </source>
</evidence>
<dbReference type="InterPro" id="IPR014344">
    <property type="entry name" value="XrtA_polysacc_deacetyl"/>
</dbReference>
<reference evidence="6" key="1">
    <citation type="submission" date="2022-09" db="EMBL/GenBank/DDBJ databases">
        <title>Rhodovastum sp. nov. RN2-1 isolated from soil in Seongnam, South Korea.</title>
        <authorList>
            <person name="Le N.T."/>
        </authorList>
    </citation>
    <scope>NUCLEOTIDE SEQUENCE</scope>
    <source>
        <strain evidence="6">RN2-1</strain>
    </source>
</reference>
<dbReference type="Pfam" id="PF01522">
    <property type="entry name" value="Polysacc_deac_1"/>
    <property type="match status" value="1"/>
</dbReference>
<dbReference type="CDD" id="cd10941">
    <property type="entry name" value="CE4_PuuE_HpPgdA_like_2"/>
    <property type="match status" value="1"/>
</dbReference>
<comment type="function">
    <text evidence="1">Is involved in generating a small heat-stable compound (Nod), an acylated oligomer of N-acetylglucosamine, that stimulates mitosis in various plant protoplasts.</text>
</comment>
<proteinExistence type="inferred from homology"/>
<dbReference type="Pfam" id="PF11959">
    <property type="entry name" value="DUF3473"/>
    <property type="match status" value="1"/>
</dbReference>
<dbReference type="PANTHER" id="PTHR47561">
    <property type="entry name" value="POLYSACCHARIDE DEACETYLASE FAMILY PROTEIN (AFU_ORTHOLOGUE AFUA_6G05030)"/>
    <property type="match status" value="1"/>
</dbReference>
<evidence type="ECO:0000259" key="5">
    <source>
        <dbReference type="PROSITE" id="PS51677"/>
    </source>
</evidence>
<evidence type="ECO:0000313" key="7">
    <source>
        <dbReference type="Proteomes" id="UP001165679"/>
    </source>
</evidence>
<dbReference type="RefSeq" id="WP_264715777.1">
    <property type="nucleotide sequence ID" value="NZ_JAPDNT010000026.1"/>
</dbReference>
<dbReference type="InterPro" id="IPR011330">
    <property type="entry name" value="Glyco_hydro/deAcase_b/a-brl"/>
</dbReference>
<name>A0AA41YNR3_9PROT</name>
<comment type="similarity">
    <text evidence="2">Belongs to the polysaccharide deacetylase family.</text>
</comment>
<dbReference type="InterPro" id="IPR045235">
    <property type="entry name" value="PuuE_HpPgdA-like"/>
</dbReference>
<feature type="domain" description="NodB homology" evidence="5">
    <location>
        <begin position="43"/>
        <end position="307"/>
    </location>
</feature>
<dbReference type="InterPro" id="IPR002509">
    <property type="entry name" value="NODB_dom"/>
</dbReference>
<dbReference type="EMBL" id="JAPDNT010000026">
    <property type="protein sequence ID" value="MCW3476919.1"/>
    <property type="molecule type" value="Genomic_DNA"/>
</dbReference>
<dbReference type="AlphaFoldDB" id="A0AA41YNR3"/>
<dbReference type="PROSITE" id="PS51677">
    <property type="entry name" value="NODB"/>
    <property type="match status" value="1"/>
</dbReference>
<dbReference type="PANTHER" id="PTHR47561:SF1">
    <property type="entry name" value="POLYSACCHARIDE DEACETYLASE FAMILY PROTEIN (AFU_ORTHOLOGUE AFUA_6G05030)"/>
    <property type="match status" value="1"/>
</dbReference>
<evidence type="ECO:0000256" key="4">
    <source>
        <dbReference type="ARBA" id="ARBA00032976"/>
    </source>
</evidence>
<gene>
    <name evidence="6" type="ORF">OL599_20335</name>
</gene>
<dbReference type="SUPFAM" id="SSF88713">
    <property type="entry name" value="Glycoside hydrolase/deacetylase"/>
    <property type="match status" value="1"/>
</dbReference>
<reference evidence="6" key="2">
    <citation type="submission" date="2022-10" db="EMBL/GenBank/DDBJ databases">
        <authorList>
            <person name="Trinh H.N."/>
        </authorList>
    </citation>
    <scope>NUCLEOTIDE SEQUENCE</scope>
    <source>
        <strain evidence="6">RN2-1</strain>
    </source>
</reference>
<dbReference type="NCBIfam" id="TIGR03006">
    <property type="entry name" value="pepcterm_polyde"/>
    <property type="match status" value="1"/>
</dbReference>
<evidence type="ECO:0000256" key="2">
    <source>
        <dbReference type="ARBA" id="ARBA00010973"/>
    </source>
</evidence>
<protein>
    <recommendedName>
        <fullName evidence="3">Chitooligosaccharide deacetylase</fullName>
    </recommendedName>
    <alternativeName>
        <fullName evidence="4">Nodulation protein B</fullName>
    </alternativeName>
</protein>
<comment type="caution">
    <text evidence="6">The sequence shown here is derived from an EMBL/GenBank/DDBJ whole genome shotgun (WGS) entry which is preliminary data.</text>
</comment>
<dbReference type="Proteomes" id="UP001165679">
    <property type="component" value="Unassembled WGS sequence"/>
</dbReference>
<accession>A0AA41YNR3</accession>
<dbReference type="Gene3D" id="3.20.20.370">
    <property type="entry name" value="Glycoside hydrolase/deacetylase"/>
    <property type="match status" value="1"/>
</dbReference>
<evidence type="ECO:0000313" key="6">
    <source>
        <dbReference type="EMBL" id="MCW3476919.1"/>
    </source>
</evidence>
<organism evidence="6 7">
    <name type="scientific">Limobrevibacterium gyesilva</name>
    <dbReference type="NCBI Taxonomy" id="2991712"/>
    <lineage>
        <taxon>Bacteria</taxon>
        <taxon>Pseudomonadati</taxon>
        <taxon>Pseudomonadota</taxon>
        <taxon>Alphaproteobacteria</taxon>
        <taxon>Acetobacterales</taxon>
        <taxon>Acetobacteraceae</taxon>
        <taxon>Limobrevibacterium</taxon>
    </lineage>
</organism>
<keyword evidence="7" id="KW-1185">Reference proteome</keyword>
<sequence length="307" mass="33923">MTAAATETGASPAGGTAPLRDAHLVRNVMSVDVEDYFQVQAFAAVIPRESWDGFASRVEANVDRILAQFADAGAAGTFFTLGWVAERHPAMIRRILAAGHELASHGYGHAPVHMLGAAAFRADIRRAKAVLEDAGGVAVTGYRAPTFSMGSRTPWAYQVLEEEGHRYSSSVFPIRHDLYGEPAAPRFPYRPAGSTLWELPMTTVRLAGRNLPCAGGGYFRLLPYRLFRMGLRQVNAGEHKAGIFYFHPWEIDPGQPRIRDCSRMSRFRHYVNLSAMSGRLDRLLHDFAWDRMDRVFAALLSPSSSSL</sequence>
<dbReference type="InterPro" id="IPR022560">
    <property type="entry name" value="DUF3473"/>
</dbReference>
<dbReference type="GO" id="GO:0005975">
    <property type="term" value="P:carbohydrate metabolic process"/>
    <property type="evidence" value="ECO:0007669"/>
    <property type="project" value="InterPro"/>
</dbReference>
<evidence type="ECO:0000256" key="1">
    <source>
        <dbReference type="ARBA" id="ARBA00003236"/>
    </source>
</evidence>
<dbReference type="GO" id="GO:0016810">
    <property type="term" value="F:hydrolase activity, acting on carbon-nitrogen (but not peptide) bonds"/>
    <property type="evidence" value="ECO:0007669"/>
    <property type="project" value="InterPro"/>
</dbReference>